<dbReference type="GO" id="GO:0009063">
    <property type="term" value="P:amino acid catabolic process"/>
    <property type="evidence" value="ECO:0007669"/>
    <property type="project" value="InterPro"/>
</dbReference>
<dbReference type="InterPro" id="IPR029065">
    <property type="entry name" value="Enolase_C-like"/>
</dbReference>
<evidence type="ECO:0000256" key="1">
    <source>
        <dbReference type="ARBA" id="ARBA00001946"/>
    </source>
</evidence>
<evidence type="ECO:0000256" key="4">
    <source>
        <dbReference type="ARBA" id="ARBA00022842"/>
    </source>
</evidence>
<sequence length="372" mass="40556">MLIADITPLRVRIPLKPERRMVSALGRHDVSDFVLVRLRTDSGLEGVGEATVTPRWSGETVWGAEAIIAHVFRPVLLGCDPADLDEIARRMDAVAVDNWFAKAAIEMACWDAIGRAAGKPVYELLGGACRPLTIKNRFSLGAYPPDVAAERAAERVAAGFDTIKVKVGTDPEQDVARVQAVRQAIGDEVALMVDANGGWNEQQATSCLERLRDCDLTLVEQPLPRGDYTGLKRLRDRTGCRILADESCFDEVHARELLEHQCCDVLSLYPGKQGGIAKARRIAALAAKHGVPCSIGSNLEWDIGAAAMLHFIVSTPNVQVDHYPGDCLGPFYHEVSIAKNPLRIDGPFTTLHAGPGLGIDVDWDVVDRQRMP</sequence>
<dbReference type="GO" id="GO:0006518">
    <property type="term" value="P:peptide metabolic process"/>
    <property type="evidence" value="ECO:0007669"/>
    <property type="project" value="UniProtKB-ARBA"/>
</dbReference>
<evidence type="ECO:0000256" key="5">
    <source>
        <dbReference type="ARBA" id="ARBA00023235"/>
    </source>
</evidence>
<evidence type="ECO:0000259" key="6">
    <source>
        <dbReference type="SMART" id="SM00922"/>
    </source>
</evidence>
<dbReference type="EMBL" id="DSOK01000061">
    <property type="protein sequence ID" value="HEN14209.1"/>
    <property type="molecule type" value="Genomic_DNA"/>
</dbReference>
<organism evidence="7">
    <name type="scientific">Schlesneria paludicola</name>
    <dbReference type="NCBI Taxonomy" id="360056"/>
    <lineage>
        <taxon>Bacteria</taxon>
        <taxon>Pseudomonadati</taxon>
        <taxon>Planctomycetota</taxon>
        <taxon>Planctomycetia</taxon>
        <taxon>Planctomycetales</taxon>
        <taxon>Planctomycetaceae</taxon>
        <taxon>Schlesneria</taxon>
    </lineage>
</organism>
<dbReference type="AlphaFoldDB" id="A0A7C2NVS3"/>
<comment type="cofactor">
    <cofactor evidence="1">
        <name>Mg(2+)</name>
        <dbReference type="ChEBI" id="CHEBI:18420"/>
    </cofactor>
</comment>
<dbReference type="InterPro" id="IPR018110">
    <property type="entry name" value="Mandel_Rmase/mucon_lact_enz_CS"/>
</dbReference>
<dbReference type="InterPro" id="IPR013342">
    <property type="entry name" value="Mandelate_racemase_C"/>
</dbReference>
<dbReference type="GO" id="GO:0046872">
    <property type="term" value="F:metal ion binding"/>
    <property type="evidence" value="ECO:0007669"/>
    <property type="project" value="UniProtKB-KW"/>
</dbReference>
<keyword evidence="5 7" id="KW-0413">Isomerase</keyword>
<comment type="caution">
    <text evidence="7">The sequence shown here is derived from an EMBL/GenBank/DDBJ whole genome shotgun (WGS) entry which is preliminary data.</text>
</comment>
<dbReference type="PROSITE" id="PS00909">
    <property type="entry name" value="MR_MLE_2"/>
    <property type="match status" value="1"/>
</dbReference>
<evidence type="ECO:0000256" key="3">
    <source>
        <dbReference type="ARBA" id="ARBA00022723"/>
    </source>
</evidence>
<evidence type="ECO:0000256" key="2">
    <source>
        <dbReference type="ARBA" id="ARBA00008031"/>
    </source>
</evidence>
<dbReference type="PANTHER" id="PTHR48073:SF2">
    <property type="entry name" value="O-SUCCINYLBENZOATE SYNTHASE"/>
    <property type="match status" value="1"/>
</dbReference>
<comment type="similarity">
    <text evidence="2">Belongs to the mandelate racemase/muconate lactonizing enzyme family.</text>
</comment>
<dbReference type="SUPFAM" id="SSF54826">
    <property type="entry name" value="Enolase N-terminal domain-like"/>
    <property type="match status" value="1"/>
</dbReference>
<dbReference type="InterPro" id="IPR013341">
    <property type="entry name" value="Mandelate_racemase_N_dom"/>
</dbReference>
<dbReference type="Pfam" id="PF13378">
    <property type="entry name" value="MR_MLE_C"/>
    <property type="match status" value="1"/>
</dbReference>
<dbReference type="InterPro" id="IPR036849">
    <property type="entry name" value="Enolase-like_C_sf"/>
</dbReference>
<dbReference type="Gene3D" id="3.20.20.120">
    <property type="entry name" value="Enolase-like C-terminal domain"/>
    <property type="match status" value="1"/>
</dbReference>
<dbReference type="SMART" id="SM00922">
    <property type="entry name" value="MR_MLE"/>
    <property type="match status" value="1"/>
</dbReference>
<reference evidence="7" key="1">
    <citation type="journal article" date="2020" name="mSystems">
        <title>Genome- and Community-Level Interaction Insights into Carbon Utilization and Element Cycling Functions of Hydrothermarchaeota in Hydrothermal Sediment.</title>
        <authorList>
            <person name="Zhou Z."/>
            <person name="Liu Y."/>
            <person name="Xu W."/>
            <person name="Pan J."/>
            <person name="Luo Z.H."/>
            <person name="Li M."/>
        </authorList>
    </citation>
    <scope>NUCLEOTIDE SEQUENCE [LARGE SCALE GENOMIC DNA]</scope>
    <source>
        <strain evidence="7">SpSt-339</strain>
    </source>
</reference>
<protein>
    <submittedName>
        <fullName evidence="7">Muconate cycloisomerase</fullName>
    </submittedName>
</protein>
<dbReference type="SFLD" id="SFLDS00001">
    <property type="entry name" value="Enolase"/>
    <property type="match status" value="1"/>
</dbReference>
<dbReference type="Pfam" id="PF02746">
    <property type="entry name" value="MR_MLE_N"/>
    <property type="match status" value="1"/>
</dbReference>
<dbReference type="SUPFAM" id="SSF51604">
    <property type="entry name" value="Enolase C-terminal domain-like"/>
    <property type="match status" value="1"/>
</dbReference>
<evidence type="ECO:0000313" key="7">
    <source>
        <dbReference type="EMBL" id="HEN14209.1"/>
    </source>
</evidence>
<proteinExistence type="inferred from homology"/>
<dbReference type="Gene3D" id="3.30.390.10">
    <property type="entry name" value="Enolase-like, N-terminal domain"/>
    <property type="match status" value="1"/>
</dbReference>
<dbReference type="PANTHER" id="PTHR48073">
    <property type="entry name" value="O-SUCCINYLBENZOATE SYNTHASE-RELATED"/>
    <property type="match status" value="1"/>
</dbReference>
<name>A0A7C2NVS3_9PLAN</name>
<dbReference type="SFLD" id="SFLDG00180">
    <property type="entry name" value="muconate_cycloisomerase"/>
    <property type="match status" value="1"/>
</dbReference>
<feature type="domain" description="Mandelate racemase/muconate lactonizing enzyme C-terminal" evidence="6">
    <location>
        <begin position="145"/>
        <end position="241"/>
    </location>
</feature>
<keyword evidence="3" id="KW-0479">Metal-binding</keyword>
<dbReference type="InterPro" id="IPR029017">
    <property type="entry name" value="Enolase-like_N"/>
</dbReference>
<dbReference type="FunFam" id="3.30.390.10:FF:000009">
    <property type="entry name" value="Hydrophobic dipeptide epimerase"/>
    <property type="match status" value="1"/>
</dbReference>
<dbReference type="GO" id="GO:0016854">
    <property type="term" value="F:racemase and epimerase activity"/>
    <property type="evidence" value="ECO:0007669"/>
    <property type="project" value="UniProtKB-ARBA"/>
</dbReference>
<keyword evidence="4" id="KW-0460">Magnesium</keyword>
<accession>A0A7C2NVS3</accession>
<gene>
    <name evidence="7" type="ORF">ENQ76_01905</name>
</gene>